<evidence type="ECO:0000256" key="1">
    <source>
        <dbReference type="SAM" id="MobiDB-lite"/>
    </source>
</evidence>
<dbReference type="EMBL" id="CAMXCT020003813">
    <property type="protein sequence ID" value="CAL1159771.1"/>
    <property type="molecule type" value="Genomic_DNA"/>
</dbReference>
<comment type="caution">
    <text evidence="2">The sequence shown here is derived from an EMBL/GenBank/DDBJ whole genome shotgun (WGS) entry which is preliminary data.</text>
</comment>
<dbReference type="EMBL" id="CAMXCT010003813">
    <property type="protein sequence ID" value="CAI4006396.1"/>
    <property type="molecule type" value="Genomic_DNA"/>
</dbReference>
<keyword evidence="4" id="KW-1185">Reference proteome</keyword>
<dbReference type="AlphaFoldDB" id="A0A9P1D9T8"/>
<evidence type="ECO:0000313" key="2">
    <source>
        <dbReference type="EMBL" id="CAI4006396.1"/>
    </source>
</evidence>
<reference evidence="2" key="1">
    <citation type="submission" date="2022-10" db="EMBL/GenBank/DDBJ databases">
        <authorList>
            <person name="Chen Y."/>
            <person name="Dougan E. K."/>
            <person name="Chan C."/>
            <person name="Rhodes N."/>
            <person name="Thang M."/>
        </authorList>
    </citation>
    <scope>NUCLEOTIDE SEQUENCE</scope>
</reference>
<protein>
    <submittedName>
        <fullName evidence="2">Uncharacterized protein</fullName>
    </submittedName>
</protein>
<evidence type="ECO:0000313" key="4">
    <source>
        <dbReference type="Proteomes" id="UP001152797"/>
    </source>
</evidence>
<dbReference type="EMBL" id="CAMXCT030003813">
    <property type="protein sequence ID" value="CAL4793708.1"/>
    <property type="molecule type" value="Genomic_DNA"/>
</dbReference>
<feature type="region of interest" description="Disordered" evidence="1">
    <location>
        <begin position="1"/>
        <end position="133"/>
    </location>
</feature>
<gene>
    <name evidence="2" type="ORF">C1SCF055_LOCUS32038</name>
</gene>
<name>A0A9P1D9T8_9DINO</name>
<dbReference type="Proteomes" id="UP001152797">
    <property type="component" value="Unassembled WGS sequence"/>
</dbReference>
<proteinExistence type="predicted"/>
<evidence type="ECO:0000313" key="3">
    <source>
        <dbReference type="EMBL" id="CAL1159771.1"/>
    </source>
</evidence>
<sequence length="435" mass="47647">MAAETPSKVSEKQALADAERLAGVPKASPKCSSKTRTPEKTPLKRPAARRDENQRKTVKQAKALKRPASNNDSTEVAGPSVEPSKGDEETNKSTNKAKKKDQEKAQKLKIEEPQEETPDPGVEASTETADKAKETRDYAKAGYFHRNFSKLPEEVQKAFQGKDLNREKKTQLVNQAVQKDSKGSYTFNLECQAVKMLSTYTEKTKGSQRAVGMPKSLMISKLGSEQALQKAMADGEVSQTTQAGRVFYVFNTIELTRSTEAASTTQAEKGTDVSDDAFKSMNAFVSNFLPSLSPTVASHITSPTLTLFGAETKAPTTLALTNESLGRGMGALHIADQQVLTTAVLTKIDEALTWWTKAREQARKQFSQGPQGDAQRQLRQHLVQLTDRLFSLQTKLEHVKMVGTADFNDVKDMLTKMGSGLVEVQETLRALSAMG</sequence>
<accession>A0A9P1D9T8</accession>
<organism evidence="2">
    <name type="scientific">Cladocopium goreaui</name>
    <dbReference type="NCBI Taxonomy" id="2562237"/>
    <lineage>
        <taxon>Eukaryota</taxon>
        <taxon>Sar</taxon>
        <taxon>Alveolata</taxon>
        <taxon>Dinophyceae</taxon>
        <taxon>Suessiales</taxon>
        <taxon>Symbiodiniaceae</taxon>
        <taxon>Cladocopium</taxon>
    </lineage>
</organism>
<feature type="compositionally biased region" description="Basic residues" evidence="1">
    <location>
        <begin position="56"/>
        <end position="65"/>
    </location>
</feature>
<reference evidence="3" key="2">
    <citation type="submission" date="2024-04" db="EMBL/GenBank/DDBJ databases">
        <authorList>
            <person name="Chen Y."/>
            <person name="Shah S."/>
            <person name="Dougan E. K."/>
            <person name="Thang M."/>
            <person name="Chan C."/>
        </authorList>
    </citation>
    <scope>NUCLEOTIDE SEQUENCE [LARGE SCALE GENOMIC DNA]</scope>
</reference>
<feature type="compositionally biased region" description="Basic and acidic residues" evidence="1">
    <location>
        <begin position="100"/>
        <end position="112"/>
    </location>
</feature>
<feature type="compositionally biased region" description="Basic and acidic residues" evidence="1">
    <location>
        <begin position="36"/>
        <end position="55"/>
    </location>
</feature>